<evidence type="ECO:0000256" key="1">
    <source>
        <dbReference type="SAM" id="MobiDB-lite"/>
    </source>
</evidence>
<accession>A0A562PR93</accession>
<evidence type="ECO:0000256" key="2">
    <source>
        <dbReference type="SAM" id="Phobius"/>
    </source>
</evidence>
<reference evidence="3 4" key="1">
    <citation type="journal article" date="2015" name="Stand. Genomic Sci.">
        <title>Genomic Encyclopedia of Bacterial and Archaeal Type Strains, Phase III: the genomes of soil and plant-associated and newly described type strains.</title>
        <authorList>
            <person name="Whitman W.B."/>
            <person name="Woyke T."/>
            <person name="Klenk H.P."/>
            <person name="Zhou Y."/>
            <person name="Lilburn T.G."/>
            <person name="Beck B.J."/>
            <person name="De Vos P."/>
            <person name="Vandamme P."/>
            <person name="Eisen J.A."/>
            <person name="Garrity G."/>
            <person name="Hugenholtz P."/>
            <person name="Kyrpides N.C."/>
        </authorList>
    </citation>
    <scope>NUCLEOTIDE SEQUENCE [LARGE SCALE GENOMIC DNA]</scope>
    <source>
        <strain evidence="3 4">CGMCC 1.6858</strain>
    </source>
</reference>
<feature type="transmembrane region" description="Helical" evidence="2">
    <location>
        <begin position="39"/>
        <end position="61"/>
    </location>
</feature>
<keyword evidence="2" id="KW-0812">Transmembrane</keyword>
<gene>
    <name evidence="3" type="ORF">IQ22_04445</name>
</gene>
<organism evidence="3 4">
    <name type="scientific">Pseudomonas duriflava</name>
    <dbReference type="NCBI Taxonomy" id="459528"/>
    <lineage>
        <taxon>Bacteria</taxon>
        <taxon>Pseudomonadati</taxon>
        <taxon>Pseudomonadota</taxon>
        <taxon>Gammaproteobacteria</taxon>
        <taxon>Pseudomonadales</taxon>
        <taxon>Pseudomonadaceae</taxon>
        <taxon>Pseudomonas</taxon>
    </lineage>
</organism>
<keyword evidence="2" id="KW-0472">Membrane</keyword>
<evidence type="ECO:0000313" key="3">
    <source>
        <dbReference type="EMBL" id="TWI46873.1"/>
    </source>
</evidence>
<keyword evidence="4" id="KW-1185">Reference proteome</keyword>
<protein>
    <submittedName>
        <fullName evidence="3">Uncharacterized protein</fullName>
    </submittedName>
</protein>
<evidence type="ECO:0000313" key="4">
    <source>
        <dbReference type="Proteomes" id="UP000316905"/>
    </source>
</evidence>
<dbReference type="AlphaFoldDB" id="A0A562PR93"/>
<feature type="compositionally biased region" description="Basic and acidic residues" evidence="1">
    <location>
        <begin position="76"/>
        <end position="94"/>
    </location>
</feature>
<keyword evidence="2" id="KW-1133">Transmembrane helix</keyword>
<comment type="caution">
    <text evidence="3">The sequence shown here is derived from an EMBL/GenBank/DDBJ whole genome shotgun (WGS) entry which is preliminary data.</text>
</comment>
<proteinExistence type="predicted"/>
<dbReference type="EMBL" id="VLKY01000028">
    <property type="protein sequence ID" value="TWI46873.1"/>
    <property type="molecule type" value="Genomic_DNA"/>
</dbReference>
<name>A0A562PR93_9PSED</name>
<dbReference type="Proteomes" id="UP000316905">
    <property type="component" value="Unassembled WGS sequence"/>
</dbReference>
<feature type="transmembrane region" description="Helical" evidence="2">
    <location>
        <begin position="12"/>
        <end position="33"/>
    </location>
</feature>
<sequence length="94" mass="10591">MVKCSLCPEDKMRFAILLVLILIAVVLLPWLLIVSIPSVAAYNTWVVALSIFTGLFIFFLCTKAGFTKKTSSSSSLEKRARRIAEEANRRNRQN</sequence>
<feature type="region of interest" description="Disordered" evidence="1">
    <location>
        <begin position="69"/>
        <end position="94"/>
    </location>
</feature>